<organism evidence="1 2">
    <name type="scientific">Actinokineospora spheciospongiae</name>
    <dbReference type="NCBI Taxonomy" id="909613"/>
    <lineage>
        <taxon>Bacteria</taxon>
        <taxon>Bacillati</taxon>
        <taxon>Actinomycetota</taxon>
        <taxon>Actinomycetes</taxon>
        <taxon>Pseudonocardiales</taxon>
        <taxon>Pseudonocardiaceae</taxon>
        <taxon>Actinokineospora</taxon>
    </lineage>
</organism>
<accession>W7IM09</accession>
<reference evidence="1 2" key="1">
    <citation type="journal article" date="2014" name="Genome Announc.">
        <title>Draft Genome Sequence of the Antitrypanosomally Active Sponge-Associated Bacterium Actinokineospora sp. Strain EG49.</title>
        <authorList>
            <person name="Harjes J."/>
            <person name="Ryu T."/>
            <person name="Abdelmohsen U.R."/>
            <person name="Moitinho-Silva L."/>
            <person name="Horn H."/>
            <person name="Ravasi T."/>
            <person name="Hentschel U."/>
        </authorList>
    </citation>
    <scope>NUCLEOTIDE SEQUENCE [LARGE SCALE GENOMIC DNA]</scope>
    <source>
        <strain evidence="1 2">EG49</strain>
    </source>
</reference>
<name>W7IM09_9PSEU</name>
<protein>
    <submittedName>
        <fullName evidence="1">Uncharacterized protein</fullName>
    </submittedName>
</protein>
<evidence type="ECO:0000313" key="2">
    <source>
        <dbReference type="Proteomes" id="UP000019277"/>
    </source>
</evidence>
<dbReference type="EMBL" id="AYXG01000111">
    <property type="protein sequence ID" value="EWC61413.1"/>
    <property type="molecule type" value="Genomic_DNA"/>
</dbReference>
<evidence type="ECO:0000313" key="1">
    <source>
        <dbReference type="EMBL" id="EWC61413.1"/>
    </source>
</evidence>
<keyword evidence="2" id="KW-1185">Reference proteome</keyword>
<gene>
    <name evidence="1" type="ORF">UO65_3266</name>
</gene>
<dbReference type="AlphaFoldDB" id="W7IM09"/>
<proteinExistence type="predicted"/>
<comment type="caution">
    <text evidence="1">The sequence shown here is derived from an EMBL/GenBank/DDBJ whole genome shotgun (WGS) entry which is preliminary data.</text>
</comment>
<dbReference type="Proteomes" id="UP000019277">
    <property type="component" value="Unassembled WGS sequence"/>
</dbReference>
<sequence length="63" mass="6534">MQGMSTPEADTMAELIADCADLPTGLTVDPELVSAGIPAARAAAAWWVSEANAAQVIDLDEYV</sequence>